<evidence type="ECO:0000313" key="2">
    <source>
        <dbReference type="Proteomes" id="UP000037069"/>
    </source>
</evidence>
<reference evidence="1 2" key="1">
    <citation type="journal article" date="2015" name="Nat. Commun.">
        <title>Lucilia cuprina genome unlocks parasitic fly biology to underpin future interventions.</title>
        <authorList>
            <person name="Anstead C.A."/>
            <person name="Korhonen P.K."/>
            <person name="Young N.D."/>
            <person name="Hall R.S."/>
            <person name="Jex A.R."/>
            <person name="Murali S.C."/>
            <person name="Hughes D.S."/>
            <person name="Lee S.F."/>
            <person name="Perry T."/>
            <person name="Stroehlein A.J."/>
            <person name="Ansell B.R."/>
            <person name="Breugelmans B."/>
            <person name="Hofmann A."/>
            <person name="Qu J."/>
            <person name="Dugan S."/>
            <person name="Lee S.L."/>
            <person name="Chao H."/>
            <person name="Dinh H."/>
            <person name="Han Y."/>
            <person name="Doddapaneni H.V."/>
            <person name="Worley K.C."/>
            <person name="Muzny D.M."/>
            <person name="Ioannidis P."/>
            <person name="Waterhouse R.M."/>
            <person name="Zdobnov E.M."/>
            <person name="James P.J."/>
            <person name="Bagnall N.H."/>
            <person name="Kotze A.C."/>
            <person name="Gibbs R.A."/>
            <person name="Richards S."/>
            <person name="Batterham P."/>
            <person name="Gasser R.B."/>
        </authorList>
    </citation>
    <scope>NUCLEOTIDE SEQUENCE [LARGE SCALE GENOMIC DNA]</scope>
    <source>
        <strain evidence="1 2">LS</strain>
        <tissue evidence="1">Full body</tissue>
    </source>
</reference>
<name>A0A0L0CRK1_LUCCU</name>
<organism evidence="1 2">
    <name type="scientific">Lucilia cuprina</name>
    <name type="common">Green bottle fly</name>
    <name type="synonym">Australian sheep blowfly</name>
    <dbReference type="NCBI Taxonomy" id="7375"/>
    <lineage>
        <taxon>Eukaryota</taxon>
        <taxon>Metazoa</taxon>
        <taxon>Ecdysozoa</taxon>
        <taxon>Arthropoda</taxon>
        <taxon>Hexapoda</taxon>
        <taxon>Insecta</taxon>
        <taxon>Pterygota</taxon>
        <taxon>Neoptera</taxon>
        <taxon>Endopterygota</taxon>
        <taxon>Diptera</taxon>
        <taxon>Brachycera</taxon>
        <taxon>Muscomorpha</taxon>
        <taxon>Oestroidea</taxon>
        <taxon>Calliphoridae</taxon>
        <taxon>Luciliinae</taxon>
        <taxon>Lucilia</taxon>
    </lineage>
</organism>
<dbReference type="Proteomes" id="UP000037069">
    <property type="component" value="Unassembled WGS sequence"/>
</dbReference>
<evidence type="ECO:0000313" key="1">
    <source>
        <dbReference type="EMBL" id="KNC34995.1"/>
    </source>
</evidence>
<comment type="caution">
    <text evidence="1">The sequence shown here is derived from an EMBL/GenBank/DDBJ whole genome shotgun (WGS) entry which is preliminary data.</text>
</comment>
<proteinExistence type="predicted"/>
<protein>
    <submittedName>
        <fullName evidence="1">Uncharacterized protein</fullName>
    </submittedName>
</protein>
<dbReference type="AlphaFoldDB" id="A0A0L0CRK1"/>
<keyword evidence="2" id="KW-1185">Reference proteome</keyword>
<dbReference type="EMBL" id="JRES01000004">
    <property type="protein sequence ID" value="KNC34995.1"/>
    <property type="molecule type" value="Genomic_DNA"/>
</dbReference>
<sequence>MYLEGYTFVVKVVKFNRITNRPTSPGARTSTIPVHNPISKGFSKRGSRCLIETTFKSLSTNGD</sequence>
<gene>
    <name evidence="1" type="ORF">FF38_02837</name>
</gene>
<accession>A0A0L0CRK1</accession>